<feature type="non-terminal residue" evidence="2">
    <location>
        <position position="123"/>
    </location>
</feature>
<comment type="caution">
    <text evidence="2">The sequence shown here is derived from an EMBL/GenBank/DDBJ whole genome shotgun (WGS) entry which is preliminary data.</text>
</comment>
<evidence type="ECO:0000313" key="3">
    <source>
        <dbReference type="Proteomes" id="UP001189429"/>
    </source>
</evidence>
<dbReference type="EMBL" id="CAUYUJ010020436">
    <property type="protein sequence ID" value="CAK0898156.1"/>
    <property type="molecule type" value="Genomic_DNA"/>
</dbReference>
<sequence length="123" mass="13039">MAGAPSAAAVACECAYWGGWDLFAQDTRAPLADTLDVLVGDGGIGILVFEVRDWSREASLLGMILERGLEVHREEPRDRDPAEGEVGVWSLRRLRGALGRGRGPRARATDSCPPDAAGPGEAP</sequence>
<gene>
    <name evidence="2" type="ORF">PCOR1329_LOCUS76111</name>
</gene>
<dbReference type="Proteomes" id="UP001189429">
    <property type="component" value="Unassembled WGS sequence"/>
</dbReference>
<feature type="region of interest" description="Disordered" evidence="1">
    <location>
        <begin position="99"/>
        <end position="123"/>
    </location>
</feature>
<reference evidence="2" key="1">
    <citation type="submission" date="2023-10" db="EMBL/GenBank/DDBJ databases">
        <authorList>
            <person name="Chen Y."/>
            <person name="Shah S."/>
            <person name="Dougan E. K."/>
            <person name="Thang M."/>
            <person name="Chan C."/>
        </authorList>
    </citation>
    <scope>NUCLEOTIDE SEQUENCE [LARGE SCALE GENOMIC DNA]</scope>
</reference>
<evidence type="ECO:0000313" key="2">
    <source>
        <dbReference type="EMBL" id="CAK0898156.1"/>
    </source>
</evidence>
<accession>A0ABN9XJA2</accession>
<keyword evidence="3" id="KW-1185">Reference proteome</keyword>
<organism evidence="2 3">
    <name type="scientific">Prorocentrum cordatum</name>
    <dbReference type="NCBI Taxonomy" id="2364126"/>
    <lineage>
        <taxon>Eukaryota</taxon>
        <taxon>Sar</taxon>
        <taxon>Alveolata</taxon>
        <taxon>Dinophyceae</taxon>
        <taxon>Prorocentrales</taxon>
        <taxon>Prorocentraceae</taxon>
        <taxon>Prorocentrum</taxon>
    </lineage>
</organism>
<evidence type="ECO:0000256" key="1">
    <source>
        <dbReference type="SAM" id="MobiDB-lite"/>
    </source>
</evidence>
<name>A0ABN9XJA2_9DINO</name>
<protein>
    <submittedName>
        <fullName evidence="2">Uncharacterized protein</fullName>
    </submittedName>
</protein>
<proteinExistence type="predicted"/>